<accession>A0AAJ0U2X2</accession>
<protein>
    <recommendedName>
        <fullName evidence="2">Peptidase C39-like domain-containing protein</fullName>
    </recommendedName>
</protein>
<reference evidence="3" key="2">
    <citation type="journal article" date="2020" name="Microorganisms">
        <title>Osmotic Adaptation and Compatible Solute Biosynthesis of Phototrophic Bacteria as Revealed from Genome Analyses.</title>
        <authorList>
            <person name="Imhoff J.F."/>
            <person name="Rahn T."/>
            <person name="Kunzel S."/>
            <person name="Keller A."/>
            <person name="Neulinger S.C."/>
        </authorList>
    </citation>
    <scope>NUCLEOTIDE SEQUENCE</scope>
    <source>
        <strain evidence="3">DSM 11080</strain>
    </source>
</reference>
<comment type="caution">
    <text evidence="3">The sequence shown here is derived from an EMBL/GenBank/DDBJ whole genome shotgun (WGS) entry which is preliminary data.</text>
</comment>
<proteinExistence type="predicted"/>
<evidence type="ECO:0000313" key="3">
    <source>
        <dbReference type="EMBL" id="MBK1704304.1"/>
    </source>
</evidence>
<dbReference type="InterPro" id="IPR039564">
    <property type="entry name" value="Peptidase_C39-like"/>
</dbReference>
<sequence length="313" mass="33642">MGSSDWSSPFDDLLPPQPQVGAPIRPAETQMGTPEQDIQLWDGQQGYADTCAIRCQEFILEQFTGVEFDETMLRDEAINAGWYQPGGGTAPQDVGNLLELHGIGVTRYEGASIFNLTNELAQGHKVIVGLDSGEIWGQSPILESLADKLGMSGADHAVVVSGIDTTDPDNVQVIISDPGTGEAAATYPMDQFVDAWRDGNCFMVATQEPAPHWLPEMANFDYVQGHIPTVWGMPYDNFLGLADQPESWDGALDTALQMLGLGPLASLAALTTEHSRADDQQTSTLAEGEAVDQAAGEYPQDLDLQDEADSDLG</sequence>
<evidence type="ECO:0000256" key="1">
    <source>
        <dbReference type="SAM" id="MobiDB-lite"/>
    </source>
</evidence>
<keyword evidence="4" id="KW-1185">Reference proteome</keyword>
<dbReference type="Gene3D" id="3.90.70.10">
    <property type="entry name" value="Cysteine proteinases"/>
    <property type="match status" value="1"/>
</dbReference>
<name>A0AAJ0U2X2_9GAMM</name>
<dbReference type="EMBL" id="NRSJ01000009">
    <property type="protein sequence ID" value="MBK1704304.1"/>
    <property type="molecule type" value="Genomic_DNA"/>
</dbReference>
<feature type="region of interest" description="Disordered" evidence="1">
    <location>
        <begin position="275"/>
        <end position="313"/>
    </location>
</feature>
<dbReference type="Pfam" id="PF13529">
    <property type="entry name" value="Peptidase_C39_2"/>
    <property type="match status" value="1"/>
</dbReference>
<feature type="compositionally biased region" description="Acidic residues" evidence="1">
    <location>
        <begin position="303"/>
        <end position="313"/>
    </location>
</feature>
<dbReference type="AlphaFoldDB" id="A0AAJ0U2X2"/>
<dbReference type="Proteomes" id="UP001296776">
    <property type="component" value="Unassembled WGS sequence"/>
</dbReference>
<feature type="domain" description="Peptidase C39-like" evidence="2">
    <location>
        <begin position="50"/>
        <end position="178"/>
    </location>
</feature>
<evidence type="ECO:0000259" key="2">
    <source>
        <dbReference type="Pfam" id="PF13529"/>
    </source>
</evidence>
<gene>
    <name evidence="3" type="ORF">CKO40_07020</name>
</gene>
<feature type="region of interest" description="Disordered" evidence="1">
    <location>
        <begin position="1"/>
        <end position="29"/>
    </location>
</feature>
<organism evidence="3 4">
    <name type="scientific">Halochromatium glycolicum</name>
    <dbReference type="NCBI Taxonomy" id="85075"/>
    <lineage>
        <taxon>Bacteria</taxon>
        <taxon>Pseudomonadati</taxon>
        <taxon>Pseudomonadota</taxon>
        <taxon>Gammaproteobacteria</taxon>
        <taxon>Chromatiales</taxon>
        <taxon>Chromatiaceae</taxon>
        <taxon>Halochromatium</taxon>
    </lineage>
</organism>
<reference evidence="3" key="1">
    <citation type="submission" date="2017-08" db="EMBL/GenBank/DDBJ databases">
        <authorList>
            <person name="Imhoff J.F."/>
            <person name="Rahn T."/>
            <person name="Kuenzel S."/>
            <person name="Neulinger S.C."/>
        </authorList>
    </citation>
    <scope>NUCLEOTIDE SEQUENCE</scope>
    <source>
        <strain evidence="3">DSM 11080</strain>
    </source>
</reference>
<evidence type="ECO:0000313" key="4">
    <source>
        <dbReference type="Proteomes" id="UP001296776"/>
    </source>
</evidence>